<feature type="compositionally biased region" description="Low complexity" evidence="9">
    <location>
        <begin position="1277"/>
        <end position="1294"/>
    </location>
</feature>
<dbReference type="EMBL" id="JAKLMC020000019">
    <property type="protein sequence ID" value="KAK5951548.1"/>
    <property type="molecule type" value="Genomic_DNA"/>
</dbReference>
<dbReference type="InterPro" id="IPR036691">
    <property type="entry name" value="Endo/exonu/phosph_ase_sf"/>
</dbReference>
<comment type="similarity">
    <text evidence="3">In the central section; belongs to the inositol 1,4,5-trisphosphate 5-phosphatase family.</text>
</comment>
<proteinExistence type="inferred from homology"/>
<evidence type="ECO:0000256" key="9">
    <source>
        <dbReference type="SAM" id="MobiDB-lite"/>
    </source>
</evidence>
<evidence type="ECO:0000256" key="3">
    <source>
        <dbReference type="ARBA" id="ARBA00009678"/>
    </source>
</evidence>
<dbReference type="Proteomes" id="UP001316803">
    <property type="component" value="Unassembled WGS sequence"/>
</dbReference>
<evidence type="ECO:0000256" key="1">
    <source>
        <dbReference type="ARBA" id="ARBA00004496"/>
    </source>
</evidence>
<feature type="compositionally biased region" description="Low complexity" evidence="9">
    <location>
        <begin position="1135"/>
        <end position="1184"/>
    </location>
</feature>
<evidence type="ECO:0000256" key="6">
    <source>
        <dbReference type="ARBA" id="ARBA00022490"/>
    </source>
</evidence>
<comment type="caution">
    <text evidence="11">The sequence shown here is derived from an EMBL/GenBank/DDBJ whole genome shotgun (WGS) entry which is preliminary data.</text>
</comment>
<feature type="region of interest" description="Disordered" evidence="9">
    <location>
        <begin position="35"/>
        <end position="54"/>
    </location>
</feature>
<dbReference type="SUPFAM" id="SSF56219">
    <property type="entry name" value="DNase I-like"/>
    <property type="match status" value="1"/>
</dbReference>
<dbReference type="SMART" id="SM00128">
    <property type="entry name" value="IPPc"/>
    <property type="match status" value="1"/>
</dbReference>
<dbReference type="GO" id="GO:0016020">
    <property type="term" value="C:membrane"/>
    <property type="evidence" value="ECO:0007669"/>
    <property type="project" value="TreeGrafter"/>
</dbReference>
<dbReference type="Pfam" id="PF02383">
    <property type="entry name" value="Syja_N"/>
    <property type="match status" value="1"/>
</dbReference>
<evidence type="ECO:0000256" key="2">
    <source>
        <dbReference type="ARBA" id="ARBA00008943"/>
    </source>
</evidence>
<evidence type="ECO:0000256" key="4">
    <source>
        <dbReference type="ARBA" id="ARBA00013044"/>
    </source>
</evidence>
<dbReference type="GO" id="GO:0046856">
    <property type="term" value="P:phosphatidylinositol dephosphorylation"/>
    <property type="evidence" value="ECO:0007669"/>
    <property type="project" value="InterPro"/>
</dbReference>
<dbReference type="InterPro" id="IPR046985">
    <property type="entry name" value="IP5"/>
</dbReference>
<feature type="region of interest" description="Disordered" evidence="9">
    <location>
        <begin position="975"/>
        <end position="1344"/>
    </location>
</feature>
<feature type="compositionally biased region" description="Basic and acidic residues" evidence="9">
    <location>
        <begin position="1007"/>
        <end position="1018"/>
    </location>
</feature>
<dbReference type="InterPro" id="IPR002013">
    <property type="entry name" value="SAC_dom"/>
</dbReference>
<evidence type="ECO:0000313" key="11">
    <source>
        <dbReference type="EMBL" id="KAK5951548.1"/>
    </source>
</evidence>
<keyword evidence="12" id="KW-1185">Reference proteome</keyword>
<dbReference type="GO" id="GO:0015031">
    <property type="term" value="P:protein transport"/>
    <property type="evidence" value="ECO:0007669"/>
    <property type="project" value="UniProtKB-KW"/>
</dbReference>
<accession>A0AAN8EHC4</accession>
<dbReference type="EC" id="3.1.3.36" evidence="4"/>
<dbReference type="Gene3D" id="3.60.10.10">
    <property type="entry name" value="Endonuclease/exonuclease/phosphatase"/>
    <property type="match status" value="1"/>
</dbReference>
<feature type="compositionally biased region" description="Polar residues" evidence="9">
    <location>
        <begin position="1115"/>
        <end position="1126"/>
    </location>
</feature>
<dbReference type="InterPro" id="IPR000300">
    <property type="entry name" value="IPPc"/>
</dbReference>
<feature type="compositionally biased region" description="Basic and acidic residues" evidence="9">
    <location>
        <begin position="1052"/>
        <end position="1063"/>
    </location>
</feature>
<dbReference type="GO" id="GO:0005737">
    <property type="term" value="C:cytoplasm"/>
    <property type="evidence" value="ECO:0007669"/>
    <property type="project" value="UniProtKB-SubCell"/>
</dbReference>
<dbReference type="PROSITE" id="PS50275">
    <property type="entry name" value="SAC"/>
    <property type="match status" value="1"/>
</dbReference>
<comment type="similarity">
    <text evidence="2">Belongs to the synaptojanin family.</text>
</comment>
<reference evidence="11 12" key="1">
    <citation type="submission" date="2022-12" db="EMBL/GenBank/DDBJ databases">
        <title>Genomic features and morphological characterization of a novel Knufia sp. strain isolated from spacecraft assembly facility.</title>
        <authorList>
            <person name="Teixeira M."/>
            <person name="Chander A.M."/>
            <person name="Stajich J.E."/>
            <person name="Venkateswaran K."/>
        </authorList>
    </citation>
    <scope>NUCLEOTIDE SEQUENCE [LARGE SCALE GENOMIC DNA]</scope>
    <source>
        <strain evidence="11 12">FJI-L2-BK-P2</strain>
    </source>
</reference>
<sequence>MSVRVLVSDYPHRTLALATDTYVLLFKHVHSGSNGNLTRTPTSSTTSSQRKGEAPRCMVEFLPKSAIDLKGYRTLTTAKGTLGLITLGDDVFVAVATGSREVATVRPNETVMQLFAVEFYCLNRSDYDHAGGYGAGYRDGYREPNPYSNTLFEDTEAGYDTGEAVSEHPFMALKKLLSSGTFYYSYNFDLTRRLQDRADADSTLDISSLDEGLLWNSYMINPLLSFRSRLSEEEREALDHSSILTSVIRGYVGTMTVPQSANPLRSVKSNYPATLTLISRLSARRAGTRFNSRGIDDNGNVANFVETETVFWSPTGICFSYVQVRGSVPIFWESMSSLIPGQQKITITRSPEATQLSFDRHFDNLAGTYGAVHVVNLLSETKPGEVELTDRYNLHMGRSPLIRREFDEKAESHKHDLLRKTEFDFHEVSKAAGGYDGAKKVRPLIAESAEGFVYFLTQEVEDEVETTGHGRAVRKKIVRPVMVMQQNGVFRTNCLDCLDRTNLVQGIISQTALELFLEHRGEVASSSNLSVFWMRHSTLWADNGDALSKIYAGTGALKSSFTRHGKMSFGGLMADARKSATRLYVNHFEDKGRQNTTDLLLGRLVGQEEVELFDPISDWVQERLRAKADEYETSENVRVWVGTYNLNGKMMGDPSELHKWLDVRKEEGFEMVIVGFQEIVELSPQQIMNTDPDRRIRWEQAVKHVINESTIEKDEDRYILLRSGQLVGAALMVFVKISTLSKIKNVEGAIKKTGMSGIAGNKGAVAIRMDIEGSSLCFVTAHLAAGFGNYDERNRDYQTIVSGLRFQRDRKIEDHEVVIWLGDFNYRIGTRPEDARDLIDIYRNAKGQGTKAENALHDLYRNDQLNIQMVAGQTFPFYQEGAIKFLPTYKFDLGNDNYDTSEKARIPAWTDRILYKVDATKGTDMRQTEYTSVMDLRFSDHRPVYSTFNVKVRVIDAERKSHLLKQLYAKRTRQLRDDVDEEDDSSESAEELTGYQSIAPGLPPASSDRRKWWFDGDKPVTSQVKPPQDGMKLNPDRNGNPWREGGEEDWVMVDRDTEKKSKPEPPAPRKGARSTRADSTATDLESSSRTPPKPSPSRNSEMNTPPTKMAGAWPQSRNVSLASTMQPRPSPPAPAARNSNRIPSSSTNTSLLDSDTPTDLPLSKPILSRTASQASTASIQSKASKPPPQRPTKPSALSAQPTSSSIASDTSQNQMRSISPRPEATSPDSDVQPSRPLSFHPPPPTKPQRLSSVRSVASQRSPSTANTDTERPPPLPRRTNTSASIASTRSSAPSLNASGPALPPRRGTGVSTPTSTYSNRDLLMDGANEESGGGREWKPLLPSR</sequence>
<feature type="compositionally biased region" description="Low complexity" evidence="9">
    <location>
        <begin position="38"/>
        <end position="48"/>
    </location>
</feature>
<evidence type="ECO:0000259" key="10">
    <source>
        <dbReference type="PROSITE" id="PS50275"/>
    </source>
</evidence>
<dbReference type="PANTHER" id="PTHR11200">
    <property type="entry name" value="INOSITOL 5-PHOSPHATASE"/>
    <property type="match status" value="1"/>
</dbReference>
<keyword evidence="7 11" id="KW-0378">Hydrolase</keyword>
<protein>
    <recommendedName>
        <fullName evidence="4">phosphoinositide 5-phosphatase</fullName>
        <ecNumber evidence="4">3.1.3.36</ecNumber>
    </recommendedName>
</protein>
<feature type="compositionally biased region" description="Polar residues" evidence="9">
    <location>
        <begin position="1195"/>
        <end position="1217"/>
    </location>
</feature>
<evidence type="ECO:0000313" key="12">
    <source>
        <dbReference type="Proteomes" id="UP001316803"/>
    </source>
</evidence>
<gene>
    <name evidence="11" type="primary">syj1</name>
    <name evidence="11" type="ORF">OHC33_007226</name>
</gene>
<evidence type="ECO:0000256" key="8">
    <source>
        <dbReference type="ARBA" id="ARBA00022927"/>
    </source>
</evidence>
<dbReference type="FunFam" id="3.60.10.10:FF:000029">
    <property type="entry name" value="Inositol polyphosphate 5-phosphatase"/>
    <property type="match status" value="1"/>
</dbReference>
<name>A0AAN8EHC4_9EURO</name>
<keyword evidence="6" id="KW-0963">Cytoplasm</keyword>
<keyword evidence="5" id="KW-0813">Transport</keyword>
<feature type="compositionally biased region" description="Polar residues" evidence="9">
    <location>
        <begin position="1309"/>
        <end position="1319"/>
    </location>
</feature>
<dbReference type="GO" id="GO:0043813">
    <property type="term" value="F:phosphatidylinositol-3,5-bisphosphate 5-phosphatase activity"/>
    <property type="evidence" value="ECO:0007669"/>
    <property type="project" value="TreeGrafter"/>
</dbReference>
<keyword evidence="8" id="KW-0653">Protein transport</keyword>
<feature type="compositionally biased region" description="Acidic residues" evidence="9">
    <location>
        <begin position="978"/>
        <end position="990"/>
    </location>
</feature>
<dbReference type="GO" id="GO:0004439">
    <property type="term" value="F:phosphatidylinositol-4,5-bisphosphate 5-phosphatase activity"/>
    <property type="evidence" value="ECO:0007669"/>
    <property type="project" value="UniProtKB-EC"/>
</dbReference>
<organism evidence="11 12">
    <name type="scientific">Knufia fluminis</name>
    <dbReference type="NCBI Taxonomy" id="191047"/>
    <lineage>
        <taxon>Eukaryota</taxon>
        <taxon>Fungi</taxon>
        <taxon>Dikarya</taxon>
        <taxon>Ascomycota</taxon>
        <taxon>Pezizomycotina</taxon>
        <taxon>Eurotiomycetes</taxon>
        <taxon>Chaetothyriomycetidae</taxon>
        <taxon>Chaetothyriales</taxon>
        <taxon>Trichomeriaceae</taxon>
        <taxon>Knufia</taxon>
    </lineage>
</organism>
<comment type="subcellular location">
    <subcellularLocation>
        <location evidence="1">Cytoplasm</location>
    </subcellularLocation>
</comment>
<evidence type="ECO:0000256" key="5">
    <source>
        <dbReference type="ARBA" id="ARBA00022448"/>
    </source>
</evidence>
<dbReference type="PANTHER" id="PTHR11200:SF257">
    <property type="entry name" value="PHOSPHOINOSITIDE 5-PHOSPHATASE"/>
    <property type="match status" value="1"/>
</dbReference>
<feature type="compositionally biased region" description="Polar residues" evidence="9">
    <location>
        <begin position="1248"/>
        <end position="1267"/>
    </location>
</feature>
<evidence type="ECO:0000256" key="7">
    <source>
        <dbReference type="ARBA" id="ARBA00022801"/>
    </source>
</evidence>
<dbReference type="Pfam" id="PF22669">
    <property type="entry name" value="Exo_endo_phos2"/>
    <property type="match status" value="1"/>
</dbReference>
<feature type="domain" description="SAC" evidence="10">
    <location>
        <begin position="173"/>
        <end position="553"/>
    </location>
</feature>